<sequence length="431" mass="47863">MGLLDRFTSSDEASTSQTPDKYRLLVTAGPSYDTTKHQIVPVNGDEAITISNEYITAKVKVRVRGYRGLPSGSPASNVYFDDPVHEKDQYSLAFSFVPKQDIPSVDTVWGNDFDHPIRDRLPPGFNTAFKIVKEFIDPGLACDAYADEPWLYGPSLSCWFAFRIGDKVTTDGFPAPDDQKVMRDGADGSGREVRQELGIPENNEKRRKFYLDAKNRKSLVFEKGRLYQADFYNPYLDFGNLALKLPGFSLKVYKYIDAKSHCLRYVFKNRETGDMYLNVNFNLLWGEQLEKALAKEKDTPSGSEPEAEDASLKKEASNTDTEGIPRTGEVRKKDATAHSQDASSDKQAATKGKQSSAPVEVIPTEPAQSEQSQKAQAETPVSQQPEELHKSINVWESGDQKKGGADEISSLLAQTATSDKTGQETSILDVD</sequence>
<dbReference type="EMBL" id="CP051139">
    <property type="protein sequence ID" value="QIW94787.1"/>
    <property type="molecule type" value="Genomic_DNA"/>
</dbReference>
<dbReference type="Pfam" id="PF08588">
    <property type="entry name" value="Duc1"/>
    <property type="match status" value="1"/>
</dbReference>
<dbReference type="InterPro" id="IPR013897">
    <property type="entry name" value="Duc1"/>
</dbReference>
<keyword evidence="4" id="KW-1185">Reference proteome</keyword>
<reference evidence="3 4" key="1">
    <citation type="journal article" date="2016" name="Sci. Rep.">
        <title>Peltaster fructicola genome reveals evolution from an invasive phytopathogen to an ectophytic parasite.</title>
        <authorList>
            <person name="Xu C."/>
            <person name="Chen H."/>
            <person name="Gleason M.L."/>
            <person name="Xu J.R."/>
            <person name="Liu H."/>
            <person name="Zhang R."/>
            <person name="Sun G."/>
        </authorList>
    </citation>
    <scope>NUCLEOTIDE SEQUENCE [LARGE SCALE GENOMIC DNA]</scope>
    <source>
        <strain evidence="3 4">LNHT1506</strain>
    </source>
</reference>
<evidence type="ECO:0000259" key="2">
    <source>
        <dbReference type="Pfam" id="PF08588"/>
    </source>
</evidence>
<dbReference type="OrthoDB" id="2119945at2759"/>
<evidence type="ECO:0000313" key="4">
    <source>
        <dbReference type="Proteomes" id="UP000503462"/>
    </source>
</evidence>
<evidence type="ECO:0000256" key="1">
    <source>
        <dbReference type="SAM" id="MobiDB-lite"/>
    </source>
</evidence>
<dbReference type="PANTHER" id="PTHR34826">
    <property type="entry name" value="UPF0590 PROTEIN C409.17C"/>
    <property type="match status" value="1"/>
</dbReference>
<feature type="compositionally biased region" description="Polar residues" evidence="1">
    <location>
        <begin position="411"/>
        <end position="431"/>
    </location>
</feature>
<evidence type="ECO:0000313" key="3">
    <source>
        <dbReference type="EMBL" id="QIW94787.1"/>
    </source>
</evidence>
<name>A0A6H0XJH8_9PEZI</name>
<gene>
    <name evidence="3" type="ORF">AMS68_000305</name>
</gene>
<dbReference type="PANTHER" id="PTHR34826:SF2">
    <property type="entry name" value="UPF0590 PROTEIN C409.17C"/>
    <property type="match status" value="1"/>
</dbReference>
<feature type="compositionally biased region" description="Low complexity" evidence="1">
    <location>
        <begin position="367"/>
        <end position="378"/>
    </location>
</feature>
<dbReference type="AlphaFoldDB" id="A0A6H0XJH8"/>
<protein>
    <recommendedName>
        <fullName evidence="2">Domain of unknown function at the cortex 1 domain-containing protein</fullName>
    </recommendedName>
</protein>
<dbReference type="Proteomes" id="UP000503462">
    <property type="component" value="Chromosome 1"/>
</dbReference>
<proteinExistence type="predicted"/>
<feature type="region of interest" description="Disordered" evidence="1">
    <location>
        <begin position="295"/>
        <end position="431"/>
    </location>
</feature>
<feature type="domain" description="Domain of unknown function at the cortex 1" evidence="2">
    <location>
        <begin position="23"/>
        <end position="283"/>
    </location>
</feature>
<feature type="compositionally biased region" description="Polar residues" evidence="1">
    <location>
        <begin position="337"/>
        <end position="357"/>
    </location>
</feature>
<organism evidence="3 4">
    <name type="scientific">Peltaster fructicola</name>
    <dbReference type="NCBI Taxonomy" id="286661"/>
    <lineage>
        <taxon>Eukaryota</taxon>
        <taxon>Fungi</taxon>
        <taxon>Dikarya</taxon>
        <taxon>Ascomycota</taxon>
        <taxon>Pezizomycotina</taxon>
        <taxon>Dothideomycetes</taxon>
        <taxon>Dothideomycetes incertae sedis</taxon>
        <taxon>Peltaster</taxon>
    </lineage>
</organism>
<accession>A0A6H0XJH8</accession>